<dbReference type="EMBL" id="JAAIUW010000009">
    <property type="protein sequence ID" value="KAF7814883.1"/>
    <property type="molecule type" value="Genomic_DNA"/>
</dbReference>
<gene>
    <name evidence="1" type="ORF">G2W53_028852</name>
</gene>
<dbReference type="AlphaFoldDB" id="A0A834T1T5"/>
<dbReference type="Proteomes" id="UP000634136">
    <property type="component" value="Unassembled WGS sequence"/>
</dbReference>
<evidence type="ECO:0000313" key="2">
    <source>
        <dbReference type="Proteomes" id="UP000634136"/>
    </source>
</evidence>
<name>A0A834T1T5_9FABA</name>
<keyword evidence="1" id="KW-0239">DNA-directed DNA polymerase</keyword>
<organism evidence="1 2">
    <name type="scientific">Senna tora</name>
    <dbReference type="NCBI Taxonomy" id="362788"/>
    <lineage>
        <taxon>Eukaryota</taxon>
        <taxon>Viridiplantae</taxon>
        <taxon>Streptophyta</taxon>
        <taxon>Embryophyta</taxon>
        <taxon>Tracheophyta</taxon>
        <taxon>Spermatophyta</taxon>
        <taxon>Magnoliopsida</taxon>
        <taxon>eudicotyledons</taxon>
        <taxon>Gunneridae</taxon>
        <taxon>Pentapetalae</taxon>
        <taxon>rosids</taxon>
        <taxon>fabids</taxon>
        <taxon>Fabales</taxon>
        <taxon>Fabaceae</taxon>
        <taxon>Caesalpinioideae</taxon>
        <taxon>Cassia clade</taxon>
        <taxon>Senna</taxon>
    </lineage>
</organism>
<proteinExistence type="predicted"/>
<evidence type="ECO:0000313" key="1">
    <source>
        <dbReference type="EMBL" id="KAF7814883.1"/>
    </source>
</evidence>
<comment type="caution">
    <text evidence="1">The sequence shown here is derived from an EMBL/GenBank/DDBJ whole genome shotgun (WGS) entry which is preliminary data.</text>
</comment>
<reference evidence="1" key="1">
    <citation type="submission" date="2020-09" db="EMBL/GenBank/DDBJ databases">
        <title>Genome-Enabled Discovery of Anthraquinone Biosynthesis in Senna tora.</title>
        <authorList>
            <person name="Kang S.-H."/>
            <person name="Pandey R.P."/>
            <person name="Lee C.-M."/>
            <person name="Sim J.-S."/>
            <person name="Jeong J.-T."/>
            <person name="Choi B.-S."/>
            <person name="Jung M."/>
            <person name="Ginzburg D."/>
            <person name="Zhao K."/>
            <person name="Won S.Y."/>
            <person name="Oh T.-J."/>
            <person name="Yu Y."/>
            <person name="Kim N.-H."/>
            <person name="Lee O.R."/>
            <person name="Lee T.-H."/>
            <person name="Bashyal P."/>
            <person name="Kim T.-S."/>
            <person name="Lee W.-H."/>
            <person name="Kawkins C."/>
            <person name="Kim C.-K."/>
            <person name="Kim J.S."/>
            <person name="Ahn B.O."/>
            <person name="Rhee S.Y."/>
            <person name="Sohng J.K."/>
        </authorList>
    </citation>
    <scope>NUCLEOTIDE SEQUENCE</scope>
    <source>
        <tissue evidence="1">Leaf</tissue>
    </source>
</reference>
<keyword evidence="1" id="KW-0548">Nucleotidyltransferase</keyword>
<dbReference type="GO" id="GO:0003887">
    <property type="term" value="F:DNA-directed DNA polymerase activity"/>
    <property type="evidence" value="ECO:0007669"/>
    <property type="project" value="UniProtKB-KW"/>
</dbReference>
<protein>
    <submittedName>
        <fullName evidence="1">DNA-directed DNA polymerase</fullName>
    </submittedName>
</protein>
<keyword evidence="2" id="KW-1185">Reference proteome</keyword>
<accession>A0A834T1T5</accession>
<keyword evidence="1" id="KW-0808">Transferase</keyword>
<sequence length="93" mass="10427">MAKKTTLASSSYTPRDLDEEEEIKGLEENIFDVTSVHEVTGPFLATSNTLIDVQKGELTMGFKDEHMTFNVFNSIKSPKENENFLKAELIDLG</sequence>